<keyword evidence="4" id="KW-1185">Reference proteome</keyword>
<dbReference type="OrthoDB" id="6128852at2759"/>
<organism evidence="3 4">
    <name type="scientific">Mytilus edulis</name>
    <name type="common">Blue mussel</name>
    <dbReference type="NCBI Taxonomy" id="6550"/>
    <lineage>
        <taxon>Eukaryota</taxon>
        <taxon>Metazoa</taxon>
        <taxon>Spiralia</taxon>
        <taxon>Lophotrochozoa</taxon>
        <taxon>Mollusca</taxon>
        <taxon>Bivalvia</taxon>
        <taxon>Autobranchia</taxon>
        <taxon>Pteriomorphia</taxon>
        <taxon>Mytilida</taxon>
        <taxon>Mytiloidea</taxon>
        <taxon>Mytilidae</taxon>
        <taxon>Mytilinae</taxon>
        <taxon>Mytilus</taxon>
    </lineage>
</organism>
<dbReference type="InterPro" id="IPR047153">
    <property type="entry name" value="TRIM45/56/19-like"/>
</dbReference>
<dbReference type="PROSITE" id="PS50119">
    <property type="entry name" value="ZF_BBOX"/>
    <property type="match status" value="1"/>
</dbReference>
<reference evidence="3" key="1">
    <citation type="submission" date="2021-03" db="EMBL/GenBank/DDBJ databases">
        <authorList>
            <person name="Bekaert M."/>
        </authorList>
    </citation>
    <scope>NUCLEOTIDE SEQUENCE</scope>
</reference>
<evidence type="ECO:0000313" key="4">
    <source>
        <dbReference type="Proteomes" id="UP000683360"/>
    </source>
</evidence>
<dbReference type="Gene3D" id="3.30.160.60">
    <property type="entry name" value="Classic Zinc Finger"/>
    <property type="match status" value="1"/>
</dbReference>
<evidence type="ECO:0000256" key="1">
    <source>
        <dbReference type="PROSITE-ProRule" id="PRU00024"/>
    </source>
</evidence>
<dbReference type="InterPro" id="IPR011042">
    <property type="entry name" value="6-blade_b-propeller_TolB-like"/>
</dbReference>
<proteinExistence type="predicted"/>
<dbReference type="Proteomes" id="UP000683360">
    <property type="component" value="Unassembled WGS sequence"/>
</dbReference>
<dbReference type="GO" id="GO:0008270">
    <property type="term" value="F:zinc ion binding"/>
    <property type="evidence" value="ECO:0007669"/>
    <property type="project" value="UniProtKB-KW"/>
</dbReference>
<comment type="caution">
    <text evidence="3">The sequence shown here is derived from an EMBL/GenBank/DDBJ whole genome shotgun (WGS) entry which is preliminary data.</text>
</comment>
<protein>
    <recommendedName>
        <fullName evidence="2">B box-type domain-containing protein</fullName>
    </recommendedName>
</protein>
<dbReference type="GO" id="GO:0006513">
    <property type="term" value="P:protein monoubiquitination"/>
    <property type="evidence" value="ECO:0007669"/>
    <property type="project" value="TreeGrafter"/>
</dbReference>
<name>A0A8S3SL38_MYTED</name>
<dbReference type="AlphaFoldDB" id="A0A8S3SL38"/>
<dbReference type="SUPFAM" id="SSF101898">
    <property type="entry name" value="NHL repeat"/>
    <property type="match status" value="1"/>
</dbReference>
<keyword evidence="1" id="KW-0863">Zinc-finger</keyword>
<keyword evidence="1" id="KW-0479">Metal-binding</keyword>
<feature type="domain" description="B box-type" evidence="2">
    <location>
        <begin position="15"/>
        <end position="65"/>
    </location>
</feature>
<accession>A0A8S3SL38</accession>
<dbReference type="GO" id="GO:0061630">
    <property type="term" value="F:ubiquitin protein ligase activity"/>
    <property type="evidence" value="ECO:0007669"/>
    <property type="project" value="TreeGrafter"/>
</dbReference>
<dbReference type="PANTHER" id="PTHR25462:SF229">
    <property type="entry name" value="TRANSCRIPTION INTERMEDIARY FACTOR 1-BETA"/>
    <property type="match status" value="1"/>
</dbReference>
<dbReference type="Gene3D" id="2.120.10.30">
    <property type="entry name" value="TolB, C-terminal domain"/>
    <property type="match status" value="1"/>
</dbReference>
<sequence length="596" mass="68331">MAYAEIMPVSSPLKSSDTRCGPCDVREKNNLSLYWCMSCEEGLCAECYDHHRAIKSSRNHSVVPLENFKPLEQFISSFITDCSIHDSPLELYCPCHEEPCCTKCAALSHKDCLGITLFHTFIHNLKKSVTVEDLEKELGNFVENIDTLVKNRIMNMKELENQSEKKFDLYQLRKEIDDHLKNLEVKLQFKYQRLHIASKAEIQAIVEKLQDKRKLITAYKDNLSQLKQIGTDTQMFHGTKQIEKIIKDEVKALAEIVNDSGMHEIKIKSNRNNIQFESIERISELVDVTVERESCKVVLKDMSIGSKCQNVKDNETEVSVVEKIQTEFDKSLFLEDANICTLKVLQNGDIAVVDTEFNQIIIFNINGSIKRAFDLPDRPFGLTIVDANTVAVSFPEICRIKVYLLDETLIEVDEIETGDECWGLQFEDDLFIAAIRNVEIVFLKLSGNVHKTFPMQQKNLVYVFKNQQRHFRTEFENNTVHCYSSTNGRKLWQFSHPTVLGPRNMCSDDKGNLFVACLESDCVILISSDGKNFKRVVEMRSAKCICFDGKNSILYVCSETGSEMASFIIPKRFWIFLTCTILNCSHAGRSRSDFKR</sequence>
<evidence type="ECO:0000313" key="3">
    <source>
        <dbReference type="EMBL" id="CAG2220874.1"/>
    </source>
</evidence>
<gene>
    <name evidence="3" type="ORF">MEDL_34371</name>
</gene>
<dbReference type="PANTHER" id="PTHR25462">
    <property type="entry name" value="BONUS, ISOFORM C-RELATED"/>
    <property type="match status" value="1"/>
</dbReference>
<evidence type="ECO:0000259" key="2">
    <source>
        <dbReference type="PROSITE" id="PS50119"/>
    </source>
</evidence>
<dbReference type="EMBL" id="CAJPWZ010001673">
    <property type="protein sequence ID" value="CAG2220874.1"/>
    <property type="molecule type" value="Genomic_DNA"/>
</dbReference>
<dbReference type="InterPro" id="IPR000315">
    <property type="entry name" value="Znf_B-box"/>
</dbReference>
<dbReference type="CDD" id="cd19757">
    <property type="entry name" value="Bbox1"/>
    <property type="match status" value="1"/>
</dbReference>
<keyword evidence="1" id="KW-0862">Zinc</keyword>